<dbReference type="SUPFAM" id="SSF52540">
    <property type="entry name" value="P-loop containing nucleoside triphosphate hydrolases"/>
    <property type="match status" value="1"/>
</dbReference>
<keyword evidence="2" id="KW-1185">Reference proteome</keyword>
<gene>
    <name evidence="1" type="ORF">ACFOES_21030</name>
</gene>
<dbReference type="Proteomes" id="UP001595443">
    <property type="component" value="Unassembled WGS sequence"/>
</dbReference>
<dbReference type="EMBL" id="JBHRSK010000040">
    <property type="protein sequence ID" value="MFC2970589.1"/>
    <property type="molecule type" value="Genomic_DNA"/>
</dbReference>
<proteinExistence type="predicted"/>
<evidence type="ECO:0008006" key="3">
    <source>
        <dbReference type="Google" id="ProtNLM"/>
    </source>
</evidence>
<protein>
    <recommendedName>
        <fullName evidence="3">Sulfotransferase family protein</fullName>
    </recommendedName>
</protein>
<dbReference type="Gene3D" id="3.40.50.300">
    <property type="entry name" value="P-loop containing nucleotide triphosphate hydrolases"/>
    <property type="match status" value="1"/>
</dbReference>
<name>A0ABV7AM98_9RHOB</name>
<reference evidence="2" key="1">
    <citation type="journal article" date="2019" name="Int. J. Syst. Evol. Microbiol.">
        <title>The Global Catalogue of Microorganisms (GCM) 10K type strain sequencing project: providing services to taxonomists for standard genome sequencing and annotation.</title>
        <authorList>
            <consortium name="The Broad Institute Genomics Platform"/>
            <consortium name="The Broad Institute Genome Sequencing Center for Infectious Disease"/>
            <person name="Wu L."/>
            <person name="Ma J."/>
        </authorList>
    </citation>
    <scope>NUCLEOTIDE SEQUENCE [LARGE SCALE GENOMIC DNA]</scope>
    <source>
        <strain evidence="2">KCTC 62192</strain>
    </source>
</reference>
<dbReference type="InterPro" id="IPR027417">
    <property type="entry name" value="P-loop_NTPase"/>
</dbReference>
<evidence type="ECO:0000313" key="2">
    <source>
        <dbReference type="Proteomes" id="UP001595443"/>
    </source>
</evidence>
<sequence>MRKLVLHIGAHRTATTAIQKTLRSNFEVLLRQGVLYPFGVNKHFSLFQRLFAGKLDPVELAADIKRRAENKPAEIHTVILSDEAVCKRPDLSLLAPLREHFDVKVIYALRRQDLWLESWYLQNVKGQWDSDFSHLSFDEFMARWEADVFHWIDYDRYARHL</sequence>
<feature type="non-terminal residue" evidence="1">
    <location>
        <position position="161"/>
    </location>
</feature>
<organism evidence="1 2">
    <name type="scientific">Acidimangrovimonas pyrenivorans</name>
    <dbReference type="NCBI Taxonomy" id="2030798"/>
    <lineage>
        <taxon>Bacteria</taxon>
        <taxon>Pseudomonadati</taxon>
        <taxon>Pseudomonadota</taxon>
        <taxon>Alphaproteobacteria</taxon>
        <taxon>Rhodobacterales</taxon>
        <taxon>Paracoccaceae</taxon>
        <taxon>Acidimangrovimonas</taxon>
    </lineage>
</organism>
<accession>A0ABV7AM98</accession>
<comment type="caution">
    <text evidence="1">The sequence shown here is derived from an EMBL/GenBank/DDBJ whole genome shotgun (WGS) entry which is preliminary data.</text>
</comment>
<evidence type="ECO:0000313" key="1">
    <source>
        <dbReference type="EMBL" id="MFC2970589.1"/>
    </source>
</evidence>